<keyword evidence="10" id="KW-1185">Reference proteome</keyword>
<keyword evidence="4" id="KW-0378">Hydrolase</keyword>
<proteinExistence type="predicted"/>
<evidence type="ECO:0000256" key="3">
    <source>
        <dbReference type="ARBA" id="ARBA00022723"/>
    </source>
</evidence>
<evidence type="ECO:0000313" key="9">
    <source>
        <dbReference type="EMBL" id="RUS26521.1"/>
    </source>
</evidence>
<comment type="cofactor">
    <cofactor evidence="1">
        <name>Zn(2+)</name>
        <dbReference type="ChEBI" id="CHEBI:29105"/>
    </cofactor>
</comment>
<dbReference type="PANTHER" id="PTHR22726">
    <property type="entry name" value="METALLOENDOPEPTIDASE OMA1"/>
    <property type="match status" value="1"/>
</dbReference>
<name>A0A433Q9S1_9FUNG</name>
<evidence type="ECO:0000256" key="4">
    <source>
        <dbReference type="ARBA" id="ARBA00022801"/>
    </source>
</evidence>
<evidence type="ECO:0000256" key="2">
    <source>
        <dbReference type="ARBA" id="ARBA00022670"/>
    </source>
</evidence>
<dbReference type="Pfam" id="PF01435">
    <property type="entry name" value="Peptidase_M48"/>
    <property type="match status" value="1"/>
</dbReference>
<keyword evidence="7" id="KW-1133">Transmembrane helix</keyword>
<evidence type="ECO:0000256" key="6">
    <source>
        <dbReference type="ARBA" id="ARBA00023049"/>
    </source>
</evidence>
<keyword evidence="2" id="KW-0645">Protease</keyword>
<protein>
    <recommendedName>
        <fullName evidence="8">Peptidase M48 domain-containing protein</fullName>
    </recommendedName>
</protein>
<feature type="transmembrane region" description="Helical" evidence="7">
    <location>
        <begin position="115"/>
        <end position="132"/>
    </location>
</feature>
<evidence type="ECO:0000259" key="8">
    <source>
        <dbReference type="Pfam" id="PF01435"/>
    </source>
</evidence>
<keyword evidence="5" id="KW-0862">Zinc</keyword>
<keyword evidence="3" id="KW-0479">Metal-binding</keyword>
<keyword evidence="7" id="KW-0472">Membrane</keyword>
<keyword evidence="6" id="KW-0482">Metalloprotease</keyword>
<comment type="caution">
    <text evidence="9">The sequence shown here is derived from an EMBL/GenBank/DDBJ whole genome shotgun (WGS) entry which is preliminary data.</text>
</comment>
<dbReference type="GO" id="GO:0004222">
    <property type="term" value="F:metalloendopeptidase activity"/>
    <property type="evidence" value="ECO:0007669"/>
    <property type="project" value="InterPro"/>
</dbReference>
<evidence type="ECO:0000256" key="7">
    <source>
        <dbReference type="SAM" id="Phobius"/>
    </source>
</evidence>
<dbReference type="InterPro" id="IPR051156">
    <property type="entry name" value="Mito/Outer_Membr_Metalloprot"/>
</dbReference>
<keyword evidence="7" id="KW-0812">Transmembrane</keyword>
<gene>
    <name evidence="9" type="ORF">BC938DRAFT_470657</name>
</gene>
<dbReference type="AlphaFoldDB" id="A0A433Q9S1"/>
<dbReference type="GO" id="GO:0006515">
    <property type="term" value="P:protein quality control for misfolded or incompletely synthesized proteins"/>
    <property type="evidence" value="ECO:0007669"/>
    <property type="project" value="TreeGrafter"/>
</dbReference>
<dbReference type="EMBL" id="RBNJ01010275">
    <property type="protein sequence ID" value="RUS26521.1"/>
    <property type="molecule type" value="Genomic_DNA"/>
</dbReference>
<evidence type="ECO:0000313" key="10">
    <source>
        <dbReference type="Proteomes" id="UP000274822"/>
    </source>
</evidence>
<organism evidence="9 10">
    <name type="scientific">Jimgerdemannia flammicorona</name>
    <dbReference type="NCBI Taxonomy" id="994334"/>
    <lineage>
        <taxon>Eukaryota</taxon>
        <taxon>Fungi</taxon>
        <taxon>Fungi incertae sedis</taxon>
        <taxon>Mucoromycota</taxon>
        <taxon>Mucoromycotina</taxon>
        <taxon>Endogonomycetes</taxon>
        <taxon>Endogonales</taxon>
        <taxon>Endogonaceae</taxon>
        <taxon>Jimgerdemannia</taxon>
    </lineage>
</organism>
<evidence type="ECO:0000256" key="5">
    <source>
        <dbReference type="ARBA" id="ARBA00022833"/>
    </source>
</evidence>
<sequence>MSVLFVTRKAILRPALRWAPPRLLHHLPKPPRPPTRWPPSYTPLGFLKQYEPSVPPTLRSFHTTPPTKSPIIPLPYFLALLKSGKVFSIISFSSKGALTFLPHSILKNYSRRTKFLISIPITGVLLLIVIGLDCAPNTGRWRLIYLSEDEERDKVTSEVSQLLTSQFGLVVPKDHELTRWAQRIIDNLSVAAQDDIRSPAREYTPEDCDTARPYELNILCDASTLNAVCYGQTILLYDLMIQFMDYDEPMIAAILAHEISHSIQRHFVEQHGFASLLFMLADIGRGILWSVTEVLGPYVNEKFNDMISAYITLETQNTYNRKLEKEADLVGLMIMAKAGYDPEAAVRVWERMAMLEEEVGKDASRAGVVALGEVEERHPAYVSKSPNHTHHYVATRALATAAAVSDSQRISRSYTDPEPADDTDSNLTAASLVESLLTVWFGGTHPPNVERVSYMREHLDEARQVYRESLRLNGTPRSYLIDLQKVEQQEETRTGVGRERGSRRQGEEQTWLGWALGWWSREVPGVEVGARA</sequence>
<dbReference type="GO" id="GO:0005743">
    <property type="term" value="C:mitochondrial inner membrane"/>
    <property type="evidence" value="ECO:0007669"/>
    <property type="project" value="TreeGrafter"/>
</dbReference>
<evidence type="ECO:0000256" key="1">
    <source>
        <dbReference type="ARBA" id="ARBA00001947"/>
    </source>
</evidence>
<dbReference type="Proteomes" id="UP000274822">
    <property type="component" value="Unassembled WGS sequence"/>
</dbReference>
<accession>A0A433Q9S1</accession>
<feature type="domain" description="Peptidase M48" evidence="8">
    <location>
        <begin position="212"/>
        <end position="457"/>
    </location>
</feature>
<dbReference type="InterPro" id="IPR001915">
    <property type="entry name" value="Peptidase_M48"/>
</dbReference>
<dbReference type="GO" id="GO:0034982">
    <property type="term" value="P:mitochondrial protein processing"/>
    <property type="evidence" value="ECO:0007669"/>
    <property type="project" value="TreeGrafter"/>
</dbReference>
<reference evidence="9 10" key="1">
    <citation type="journal article" date="2018" name="New Phytol.">
        <title>Phylogenomics of Endogonaceae and evolution of mycorrhizas within Mucoromycota.</title>
        <authorList>
            <person name="Chang Y."/>
            <person name="Desiro A."/>
            <person name="Na H."/>
            <person name="Sandor L."/>
            <person name="Lipzen A."/>
            <person name="Clum A."/>
            <person name="Barry K."/>
            <person name="Grigoriev I.V."/>
            <person name="Martin F.M."/>
            <person name="Stajich J.E."/>
            <person name="Smith M.E."/>
            <person name="Bonito G."/>
            <person name="Spatafora J.W."/>
        </authorList>
    </citation>
    <scope>NUCLEOTIDE SEQUENCE [LARGE SCALE GENOMIC DNA]</scope>
    <source>
        <strain evidence="9 10">AD002</strain>
    </source>
</reference>
<dbReference type="PANTHER" id="PTHR22726:SF18">
    <property type="entry name" value="PEPTIDASE M48 DOMAIN-CONTAINING PROTEIN"/>
    <property type="match status" value="1"/>
</dbReference>
<dbReference type="GO" id="GO:0046872">
    <property type="term" value="F:metal ion binding"/>
    <property type="evidence" value="ECO:0007669"/>
    <property type="project" value="UniProtKB-KW"/>
</dbReference>
<dbReference type="Gene3D" id="3.30.2010.10">
    <property type="entry name" value="Metalloproteases ('zincins'), catalytic domain"/>
    <property type="match status" value="1"/>
</dbReference>